<dbReference type="CDD" id="cd07765">
    <property type="entry name" value="KRAB_A-box"/>
    <property type="match status" value="1"/>
</dbReference>
<organism evidence="2 3">
    <name type="scientific">Salvator merianae</name>
    <name type="common">Argentine black and white tegu</name>
    <name type="synonym">Tupinambis merianae</name>
    <dbReference type="NCBI Taxonomy" id="96440"/>
    <lineage>
        <taxon>Eukaryota</taxon>
        <taxon>Metazoa</taxon>
        <taxon>Chordata</taxon>
        <taxon>Craniata</taxon>
        <taxon>Vertebrata</taxon>
        <taxon>Euteleostomi</taxon>
        <taxon>Lepidosauria</taxon>
        <taxon>Squamata</taxon>
        <taxon>Bifurcata</taxon>
        <taxon>Unidentata</taxon>
        <taxon>Episquamata</taxon>
        <taxon>Laterata</taxon>
        <taxon>Teiioidea</taxon>
        <taxon>Teiidae</taxon>
        <taxon>Salvator</taxon>
    </lineage>
</organism>
<dbReference type="InterPro" id="IPR036051">
    <property type="entry name" value="KRAB_dom_sf"/>
</dbReference>
<protein>
    <recommendedName>
        <fullName evidence="1">KRAB domain-containing protein</fullName>
    </recommendedName>
</protein>
<dbReference type="Proteomes" id="UP000694421">
    <property type="component" value="Unplaced"/>
</dbReference>
<feature type="domain" description="KRAB" evidence="1">
    <location>
        <begin position="10"/>
        <end position="97"/>
    </location>
</feature>
<accession>A0A8D0E3H0</accession>
<dbReference type="AlphaFoldDB" id="A0A8D0E3H0"/>
<dbReference type="PANTHER" id="PTHR23232:SF133">
    <property type="entry name" value="RIKEN CDNA 1700020N01 GENE"/>
    <property type="match status" value="1"/>
</dbReference>
<dbReference type="PANTHER" id="PTHR23232">
    <property type="entry name" value="KRAB DOMAIN C2H2 ZINC FINGER"/>
    <property type="match status" value="1"/>
</dbReference>
<dbReference type="InterPro" id="IPR001909">
    <property type="entry name" value="KRAB"/>
</dbReference>
<evidence type="ECO:0000313" key="2">
    <source>
        <dbReference type="Ensembl" id="ENSSMRP00000025561.1"/>
    </source>
</evidence>
<name>A0A8D0E3H0_SALMN</name>
<reference evidence="2" key="2">
    <citation type="submission" date="2025-09" db="UniProtKB">
        <authorList>
            <consortium name="Ensembl"/>
        </authorList>
    </citation>
    <scope>IDENTIFICATION</scope>
</reference>
<dbReference type="Gene3D" id="6.10.140.140">
    <property type="match status" value="1"/>
</dbReference>
<dbReference type="GO" id="GO:0006355">
    <property type="term" value="P:regulation of DNA-templated transcription"/>
    <property type="evidence" value="ECO:0007669"/>
    <property type="project" value="InterPro"/>
</dbReference>
<proteinExistence type="predicted"/>
<keyword evidence="3" id="KW-1185">Reference proteome</keyword>
<dbReference type="GeneTree" id="ENSGT01150000286941"/>
<dbReference type="InterPro" id="IPR050169">
    <property type="entry name" value="Krueppel_C2H2_ZnF"/>
</dbReference>
<dbReference type="Pfam" id="PF01352">
    <property type="entry name" value="KRAB"/>
    <property type="match status" value="1"/>
</dbReference>
<reference evidence="2" key="1">
    <citation type="submission" date="2025-08" db="UniProtKB">
        <authorList>
            <consortium name="Ensembl"/>
        </authorList>
    </citation>
    <scope>IDENTIFICATION</scope>
</reference>
<evidence type="ECO:0000259" key="1">
    <source>
        <dbReference type="PROSITE" id="PS50805"/>
    </source>
</evidence>
<dbReference type="SMART" id="SM00349">
    <property type="entry name" value="KRAB"/>
    <property type="match status" value="1"/>
</dbReference>
<dbReference type="PROSITE" id="PS50805">
    <property type="entry name" value="KRAB"/>
    <property type="match status" value="1"/>
</dbReference>
<dbReference type="Ensembl" id="ENSSMRT00000029913.1">
    <property type="protein sequence ID" value="ENSSMRP00000025561.1"/>
    <property type="gene ID" value="ENSSMRG00000019759.1"/>
</dbReference>
<evidence type="ECO:0000313" key="3">
    <source>
        <dbReference type="Proteomes" id="UP000694421"/>
    </source>
</evidence>
<sequence>MWKQFFQGLVTFQEVAVHFSADEWTLLDGDQALYREVMLENYGIVASLENILSHTGGPPSASGHLNQKRNANLHLFLASCKASILVAIDTPDLHEFV</sequence>
<dbReference type="SUPFAM" id="SSF109640">
    <property type="entry name" value="KRAB domain (Kruppel-associated box)"/>
    <property type="match status" value="1"/>
</dbReference>